<dbReference type="Pfam" id="PF00892">
    <property type="entry name" value="EamA"/>
    <property type="match status" value="2"/>
</dbReference>
<feature type="transmembrane region" description="Helical" evidence="1">
    <location>
        <begin position="124"/>
        <end position="144"/>
    </location>
</feature>
<evidence type="ECO:0000313" key="4">
    <source>
        <dbReference type="Proteomes" id="UP000199409"/>
    </source>
</evidence>
<dbReference type="RefSeq" id="WP_092344174.1">
    <property type="nucleotide sequence ID" value="NZ_FNQN01000001.1"/>
</dbReference>
<dbReference type="STRING" id="37625.SAMN05660420_00318"/>
<feature type="domain" description="EamA" evidence="2">
    <location>
        <begin position="8"/>
        <end position="140"/>
    </location>
</feature>
<evidence type="ECO:0000313" key="3">
    <source>
        <dbReference type="EMBL" id="SDZ78975.1"/>
    </source>
</evidence>
<dbReference type="PANTHER" id="PTHR22911:SF76">
    <property type="entry name" value="EAMA DOMAIN-CONTAINING PROTEIN"/>
    <property type="match status" value="1"/>
</dbReference>
<feature type="transmembrane region" description="Helical" evidence="1">
    <location>
        <begin position="150"/>
        <end position="169"/>
    </location>
</feature>
<dbReference type="OrthoDB" id="9810239at2"/>
<proteinExistence type="predicted"/>
<dbReference type="InterPro" id="IPR000620">
    <property type="entry name" value="EamA_dom"/>
</dbReference>
<dbReference type="SUPFAM" id="SSF103481">
    <property type="entry name" value="Multidrug resistance efflux transporter EmrE"/>
    <property type="match status" value="2"/>
</dbReference>
<dbReference type="GO" id="GO:0016020">
    <property type="term" value="C:membrane"/>
    <property type="evidence" value="ECO:0007669"/>
    <property type="project" value="InterPro"/>
</dbReference>
<evidence type="ECO:0000256" key="1">
    <source>
        <dbReference type="SAM" id="Phobius"/>
    </source>
</evidence>
<feature type="transmembrane region" description="Helical" evidence="1">
    <location>
        <begin position="205"/>
        <end position="230"/>
    </location>
</feature>
<dbReference type="Proteomes" id="UP000199409">
    <property type="component" value="Unassembled WGS sequence"/>
</dbReference>
<feature type="transmembrane region" description="Helical" evidence="1">
    <location>
        <begin position="35"/>
        <end position="55"/>
    </location>
</feature>
<dbReference type="PANTHER" id="PTHR22911">
    <property type="entry name" value="ACYL-MALONYL CONDENSING ENZYME-RELATED"/>
    <property type="match status" value="1"/>
</dbReference>
<feature type="transmembrane region" description="Helical" evidence="1">
    <location>
        <begin position="70"/>
        <end position="89"/>
    </location>
</feature>
<dbReference type="AlphaFoldDB" id="A0A1H3VVU4"/>
<keyword evidence="1" id="KW-1133">Transmembrane helix</keyword>
<keyword evidence="1" id="KW-0472">Membrane</keyword>
<feature type="transmembrane region" description="Helical" evidence="1">
    <location>
        <begin position="237"/>
        <end position="255"/>
    </location>
</feature>
<feature type="domain" description="EamA" evidence="2">
    <location>
        <begin position="150"/>
        <end position="274"/>
    </location>
</feature>
<evidence type="ECO:0000259" key="2">
    <source>
        <dbReference type="Pfam" id="PF00892"/>
    </source>
</evidence>
<feature type="transmembrane region" description="Helical" evidence="1">
    <location>
        <begin position="178"/>
        <end position="199"/>
    </location>
</feature>
<feature type="transmembrane region" description="Helical" evidence="1">
    <location>
        <begin position="261"/>
        <end position="281"/>
    </location>
</feature>
<keyword evidence="1" id="KW-0812">Transmembrane</keyword>
<feature type="transmembrane region" description="Helical" evidence="1">
    <location>
        <begin position="9"/>
        <end position="29"/>
    </location>
</feature>
<organism evidence="3 4">
    <name type="scientific">Desulfuromusa kysingii</name>
    <dbReference type="NCBI Taxonomy" id="37625"/>
    <lineage>
        <taxon>Bacteria</taxon>
        <taxon>Pseudomonadati</taxon>
        <taxon>Thermodesulfobacteriota</taxon>
        <taxon>Desulfuromonadia</taxon>
        <taxon>Desulfuromonadales</taxon>
        <taxon>Geopsychrobacteraceae</taxon>
        <taxon>Desulfuromusa</taxon>
    </lineage>
</organism>
<keyword evidence="4" id="KW-1185">Reference proteome</keyword>
<name>A0A1H3VVU4_9BACT</name>
<reference evidence="3 4" key="1">
    <citation type="submission" date="2016-10" db="EMBL/GenBank/DDBJ databases">
        <authorList>
            <person name="de Groot N.N."/>
        </authorList>
    </citation>
    <scope>NUCLEOTIDE SEQUENCE [LARGE SCALE GENOMIC DNA]</scope>
    <source>
        <strain evidence="3 4">DSM 7343</strain>
    </source>
</reference>
<dbReference type="EMBL" id="FNQN01000001">
    <property type="protein sequence ID" value="SDZ78975.1"/>
    <property type="molecule type" value="Genomic_DNA"/>
</dbReference>
<sequence>MQNNLHLRGVLYAFFGVLVLSFDSLLVRLAETPSITILFWRGLFIGISLTAFTVVKTKHSPLKVLNTNRYPYLFAGLFFALAGFGFVFSVQNTTVANTVVILSIAPFFSALISYLLNKEVIKRYTFIAMTAMVLGTLIIVSASVGSGHLLGDMLAVLTAAAMGTAQAYLRRHQKLQRITIIMVSGYLMALFALPFANLSPEPDKLVVLALMGLVQMPLAMVLFSTATCFISAAEASMFMIVETVFGPLLVFIFLGETIPFNTIYGGSVIIAALATNTWLAARVKAPPAE</sequence>
<protein>
    <submittedName>
        <fullName evidence="3">EamA-like transporter family protein</fullName>
    </submittedName>
</protein>
<accession>A0A1H3VVU4</accession>
<gene>
    <name evidence="3" type="ORF">SAMN05660420_00318</name>
</gene>
<dbReference type="InterPro" id="IPR037185">
    <property type="entry name" value="EmrE-like"/>
</dbReference>
<feature type="transmembrane region" description="Helical" evidence="1">
    <location>
        <begin position="95"/>
        <end position="117"/>
    </location>
</feature>